<feature type="domain" description="IQCH-like ATP-grasp" evidence="2">
    <location>
        <begin position="646"/>
        <end position="912"/>
    </location>
</feature>
<dbReference type="Proteomes" id="UP000558488">
    <property type="component" value="Unassembled WGS sequence"/>
</dbReference>
<protein>
    <submittedName>
        <fullName evidence="3">IQ motif containing H</fullName>
    </submittedName>
</protein>
<keyword evidence="4" id="KW-1185">Reference proteome</keyword>
<dbReference type="EMBL" id="JACAGB010000001">
    <property type="protein sequence ID" value="KAF6392254.1"/>
    <property type="molecule type" value="Genomic_DNA"/>
</dbReference>
<dbReference type="InterPro" id="IPR056855">
    <property type="entry name" value="ATP-grasp_IQCH"/>
</dbReference>
<evidence type="ECO:0000313" key="3">
    <source>
        <dbReference type="EMBL" id="KAF6392254.1"/>
    </source>
</evidence>
<dbReference type="OrthoDB" id="2117703at2759"/>
<dbReference type="AlphaFoldDB" id="A0A7J8B0Q1"/>
<gene>
    <name evidence="3" type="ORF">mPipKuh1_006788</name>
</gene>
<comment type="caution">
    <text evidence="3">The sequence shown here is derived from an EMBL/GenBank/DDBJ whole genome shotgun (WGS) entry which is preliminary data.</text>
</comment>
<sequence>MARETENRDPIGTILIQVHDDLQQLKDKLENLPPEGEGTLDIQNLKTAIKRTEMGLRIHIEKYLNVVNSQVFSTSISENKLFSPHNTDWLLPTVIDQKLFIFPLESEDKLWPPRRQGSVFPHAFPRTKRKIGLDVKIMQDPENLRHRAAVNENYGISLPSINQRKAGASVQKLMKGSTVTSLTVLPASHRTDPYFTPLPVLQKDANKGILSMIERGLIPPTAKITLQNPPIAPRAAPLHKFGESHKSAPAVNLVLAPSMAPLSATQKPKPTPRAARKTSPKKPKAKGKGKRPSMERKSLKFTPPSKALKSPWDHDFFIYDGVIDSTAPDFIAFKSHFILSWGSIFSLLEHIEKLLREYAIPEVKIKGNNLVALLPEFELKNKLTKNDLLSVVENPVPVQKMFTVPGQRYKGQGGTLNAASKIQATWKCFKARRYFHIFRQQKWASGVIAIAWLLHCHRTRLTNVLKETRERHLQNFRIRAKHLAANWNRIRTSRRTIIHIPSLGYTQSVRQNIADFNTVQNMQLGRLCDILDANVSIIYICSHQMSEELFLYYNKILSLQAAVKSGNPEDRSDLQDRIKIITPEAIKIFTKQHMCLASHLKYSPKAIKRIKNLISGKEAYIVSGFLHKDDLAVADMLDLPILGSEPEIAHLYSTKSGSKRMFASANVPFPPGIADIFSHQQMIEQLSQLVIDHLEIPRWLFKMNYESGGNGTAFCDILPNLQCHDWLLDECHRFSREDWSKKWAQEPALMKISEELADLLAQHAQPVNEKRFPTWGKFLSTLLSQGGVVEAYPPVESVTNLTVDMVIEPNGDIKVLSTGDQLHAEGPFISSGITMPQASVNSQVLISLCFKIGKACKLRNVVGYFSIDLVTFIDPRTMEQQVWATGLNLAYSDQLALTQLVLYMTNGHLDCSMSTLTVLPRPPKKEKKSHLTPLCMPSKATSRYAVMTTQLRHSNMSLIFHYVFLQMCKAHGIGYNIEDRQGTIFILYEHLKRDKFGILTIGEDLQGVLMTFARNLFVIHQEISAPNMQGETNFKAFIDEVQVILGVTEENKKRFEEELKSKDDKRNSSLNLIYINDP</sequence>
<evidence type="ECO:0000256" key="1">
    <source>
        <dbReference type="SAM" id="MobiDB-lite"/>
    </source>
</evidence>
<dbReference type="PANTHER" id="PTHR14465:SF0">
    <property type="entry name" value="IQ DOMAIN-CONTAINING PROTEIN H"/>
    <property type="match status" value="1"/>
</dbReference>
<dbReference type="PANTHER" id="PTHR14465">
    <property type="entry name" value="IQ DOMAIN-CONTAINING PROTEIN H"/>
    <property type="match status" value="1"/>
</dbReference>
<evidence type="ECO:0000259" key="2">
    <source>
        <dbReference type="Pfam" id="PF24923"/>
    </source>
</evidence>
<organism evidence="3 4">
    <name type="scientific">Pipistrellus kuhlii</name>
    <name type="common">Kuhl's pipistrelle</name>
    <dbReference type="NCBI Taxonomy" id="59472"/>
    <lineage>
        <taxon>Eukaryota</taxon>
        <taxon>Metazoa</taxon>
        <taxon>Chordata</taxon>
        <taxon>Craniata</taxon>
        <taxon>Vertebrata</taxon>
        <taxon>Euteleostomi</taxon>
        <taxon>Mammalia</taxon>
        <taxon>Eutheria</taxon>
        <taxon>Laurasiatheria</taxon>
        <taxon>Chiroptera</taxon>
        <taxon>Yangochiroptera</taxon>
        <taxon>Vespertilionidae</taxon>
        <taxon>Pipistrellus</taxon>
    </lineage>
</organism>
<accession>A0A7J8B0Q1</accession>
<evidence type="ECO:0000313" key="4">
    <source>
        <dbReference type="Proteomes" id="UP000558488"/>
    </source>
</evidence>
<reference evidence="3 4" key="1">
    <citation type="journal article" date="2020" name="Nature">
        <title>Six reference-quality genomes reveal evolution of bat adaptations.</title>
        <authorList>
            <person name="Jebb D."/>
            <person name="Huang Z."/>
            <person name="Pippel M."/>
            <person name="Hughes G.M."/>
            <person name="Lavrichenko K."/>
            <person name="Devanna P."/>
            <person name="Winkler S."/>
            <person name="Jermiin L.S."/>
            <person name="Skirmuntt E.C."/>
            <person name="Katzourakis A."/>
            <person name="Burkitt-Gray L."/>
            <person name="Ray D.A."/>
            <person name="Sullivan K.A.M."/>
            <person name="Roscito J.G."/>
            <person name="Kirilenko B.M."/>
            <person name="Davalos L.M."/>
            <person name="Corthals A.P."/>
            <person name="Power M.L."/>
            <person name="Jones G."/>
            <person name="Ransome R.D."/>
            <person name="Dechmann D.K.N."/>
            <person name="Locatelli A.G."/>
            <person name="Puechmaille S.J."/>
            <person name="Fedrigo O."/>
            <person name="Jarvis E.D."/>
            <person name="Hiller M."/>
            <person name="Vernes S.C."/>
            <person name="Myers E.W."/>
            <person name="Teeling E.C."/>
        </authorList>
    </citation>
    <scope>NUCLEOTIDE SEQUENCE [LARGE SCALE GENOMIC DNA]</scope>
    <source>
        <strain evidence="3">MPipKuh1</strain>
        <tissue evidence="3">Flight muscle</tissue>
    </source>
</reference>
<dbReference type="InterPro" id="IPR038752">
    <property type="entry name" value="IQCH"/>
</dbReference>
<feature type="compositionally biased region" description="Basic residues" evidence="1">
    <location>
        <begin position="274"/>
        <end position="291"/>
    </location>
</feature>
<dbReference type="PROSITE" id="PS50096">
    <property type="entry name" value="IQ"/>
    <property type="match status" value="1"/>
</dbReference>
<name>A0A7J8B0Q1_PIPKU</name>
<dbReference type="Pfam" id="PF24923">
    <property type="entry name" value="ATP-grasp_IQCH"/>
    <property type="match status" value="1"/>
</dbReference>
<feature type="region of interest" description="Disordered" evidence="1">
    <location>
        <begin position="262"/>
        <end position="306"/>
    </location>
</feature>
<proteinExistence type="predicted"/>